<evidence type="ECO:0000313" key="2">
    <source>
        <dbReference type="Proteomes" id="UP000593561"/>
    </source>
</evidence>
<accession>A0A7J8S958</accession>
<gene>
    <name evidence="1" type="ORF">Godav_008160</name>
</gene>
<protein>
    <submittedName>
        <fullName evidence="1">Uncharacterized protein</fullName>
    </submittedName>
</protein>
<comment type="caution">
    <text evidence="1">The sequence shown here is derived from an EMBL/GenBank/DDBJ whole genome shotgun (WGS) entry which is preliminary data.</text>
</comment>
<reference evidence="1 2" key="1">
    <citation type="journal article" date="2019" name="Genome Biol. Evol.">
        <title>Insights into the evolution of the New World diploid cottons (Gossypium, subgenus Houzingenia) based on genome sequencing.</title>
        <authorList>
            <person name="Grover C.E."/>
            <person name="Arick M.A. 2nd"/>
            <person name="Thrash A."/>
            <person name="Conover J.L."/>
            <person name="Sanders W.S."/>
            <person name="Peterson D.G."/>
            <person name="Frelichowski J.E."/>
            <person name="Scheffler J.A."/>
            <person name="Scheffler B.E."/>
            <person name="Wendel J.F."/>
        </authorList>
    </citation>
    <scope>NUCLEOTIDE SEQUENCE [LARGE SCALE GENOMIC DNA]</scope>
    <source>
        <strain evidence="1">27</strain>
        <tissue evidence="1">Leaf</tissue>
    </source>
</reference>
<dbReference type="AlphaFoldDB" id="A0A7J8S958"/>
<name>A0A7J8S958_GOSDV</name>
<proteinExistence type="predicted"/>
<evidence type="ECO:0000313" key="1">
    <source>
        <dbReference type="EMBL" id="MBA0622634.1"/>
    </source>
</evidence>
<dbReference type="EMBL" id="JABFAC010000009">
    <property type="protein sequence ID" value="MBA0622634.1"/>
    <property type="molecule type" value="Genomic_DNA"/>
</dbReference>
<sequence length="160" mass="18662">MPGIRLIILYLHYSNMYSHNYHMYHGASFFTHLSTRFLENSYTSCVYLLCRLWFSLPELVKDMMDLESVHMSYLTDSLHIIKVHYIRALVRGYDLLRTLQKICFLSDETKPIASTIENILQCALDFRSCLTCDIWNVGLAEGDLQDKLSKINISQVTIKL</sequence>
<keyword evidence="2" id="KW-1185">Reference proteome</keyword>
<organism evidence="1 2">
    <name type="scientific">Gossypium davidsonii</name>
    <name type="common">Davidson's cotton</name>
    <name type="synonym">Gossypium klotzschianum subsp. davidsonii</name>
    <dbReference type="NCBI Taxonomy" id="34287"/>
    <lineage>
        <taxon>Eukaryota</taxon>
        <taxon>Viridiplantae</taxon>
        <taxon>Streptophyta</taxon>
        <taxon>Embryophyta</taxon>
        <taxon>Tracheophyta</taxon>
        <taxon>Spermatophyta</taxon>
        <taxon>Magnoliopsida</taxon>
        <taxon>eudicotyledons</taxon>
        <taxon>Gunneridae</taxon>
        <taxon>Pentapetalae</taxon>
        <taxon>rosids</taxon>
        <taxon>malvids</taxon>
        <taxon>Malvales</taxon>
        <taxon>Malvaceae</taxon>
        <taxon>Malvoideae</taxon>
        <taxon>Gossypium</taxon>
    </lineage>
</organism>
<dbReference type="Proteomes" id="UP000593561">
    <property type="component" value="Unassembled WGS sequence"/>
</dbReference>